<dbReference type="GO" id="GO:0010436">
    <property type="term" value="F:carotenoid dioxygenase activity"/>
    <property type="evidence" value="ECO:0007669"/>
    <property type="project" value="TreeGrafter"/>
</dbReference>
<evidence type="ECO:0000313" key="7">
    <source>
        <dbReference type="Proteomes" id="UP000290365"/>
    </source>
</evidence>
<dbReference type="EMBL" id="CP035758">
    <property type="protein sequence ID" value="QBD76960.1"/>
    <property type="molecule type" value="Genomic_DNA"/>
</dbReference>
<name>A0A4P6JPA0_KTERU</name>
<evidence type="ECO:0000256" key="2">
    <source>
        <dbReference type="ARBA" id="ARBA00022723"/>
    </source>
</evidence>
<dbReference type="AlphaFoldDB" id="A0A4P6JPA0"/>
<feature type="binding site" evidence="5">
    <location>
        <position position="164"/>
    </location>
    <ligand>
        <name>Fe cation</name>
        <dbReference type="ChEBI" id="CHEBI:24875"/>
        <note>catalytic</note>
    </ligand>
</feature>
<comment type="cofactor">
    <cofactor evidence="5">
        <name>Fe(2+)</name>
        <dbReference type="ChEBI" id="CHEBI:29033"/>
    </cofactor>
    <text evidence="5">Binds 1 Fe(2+) ion per subunit.</text>
</comment>
<keyword evidence="7" id="KW-1185">Reference proteome</keyword>
<keyword evidence="2 5" id="KW-0479">Metal-binding</keyword>
<dbReference type="Proteomes" id="UP000290365">
    <property type="component" value="Chromosome"/>
</dbReference>
<evidence type="ECO:0000313" key="6">
    <source>
        <dbReference type="EMBL" id="QBD76960.1"/>
    </source>
</evidence>
<feature type="binding site" evidence="5">
    <location>
        <position position="464"/>
    </location>
    <ligand>
        <name>Fe cation</name>
        <dbReference type="ChEBI" id="CHEBI:24875"/>
        <note>catalytic</note>
    </ligand>
</feature>
<proteinExistence type="inferred from homology"/>
<accession>A0A4P6JPA0</accession>
<keyword evidence="3" id="KW-0560">Oxidoreductase</keyword>
<evidence type="ECO:0000256" key="1">
    <source>
        <dbReference type="ARBA" id="ARBA00006787"/>
    </source>
</evidence>
<evidence type="ECO:0000256" key="5">
    <source>
        <dbReference type="PIRSR" id="PIRSR604294-1"/>
    </source>
</evidence>
<dbReference type="KEGG" id="kbs:EPA93_13485"/>
<dbReference type="PANTHER" id="PTHR10543">
    <property type="entry name" value="BETA-CAROTENE DIOXYGENASE"/>
    <property type="match status" value="1"/>
</dbReference>
<evidence type="ECO:0000256" key="3">
    <source>
        <dbReference type="ARBA" id="ARBA00023002"/>
    </source>
</evidence>
<feature type="binding site" evidence="5">
    <location>
        <position position="281"/>
    </location>
    <ligand>
        <name>Fe cation</name>
        <dbReference type="ChEBI" id="CHEBI:24875"/>
        <note>catalytic</note>
    </ligand>
</feature>
<protein>
    <submittedName>
        <fullName evidence="6">Carotenoid oxygenase family protein</fullName>
    </submittedName>
</protein>
<dbReference type="RefSeq" id="WP_129888024.1">
    <property type="nucleotide sequence ID" value="NZ_CP035758.1"/>
</dbReference>
<feature type="binding site" evidence="5">
    <location>
        <position position="214"/>
    </location>
    <ligand>
        <name>Fe cation</name>
        <dbReference type="ChEBI" id="CHEBI:24875"/>
        <note>catalytic</note>
    </ligand>
</feature>
<reference evidence="6 7" key="1">
    <citation type="submission" date="2019-01" db="EMBL/GenBank/DDBJ databases">
        <title>Ktedonosporobacter rubrisoli SCAWS-G2.</title>
        <authorList>
            <person name="Huang Y."/>
            <person name="Yan B."/>
        </authorList>
    </citation>
    <scope>NUCLEOTIDE SEQUENCE [LARGE SCALE GENOMIC DNA]</scope>
    <source>
        <strain evidence="6 7">SCAWS-G2</strain>
    </source>
</reference>
<keyword evidence="4 5" id="KW-0408">Iron</keyword>
<comment type="similarity">
    <text evidence="1">Belongs to the carotenoid oxygenase family.</text>
</comment>
<gene>
    <name evidence="6" type="ORF">EPA93_13485</name>
</gene>
<organism evidence="6 7">
    <name type="scientific">Ktedonosporobacter rubrisoli</name>
    <dbReference type="NCBI Taxonomy" id="2509675"/>
    <lineage>
        <taxon>Bacteria</taxon>
        <taxon>Bacillati</taxon>
        <taxon>Chloroflexota</taxon>
        <taxon>Ktedonobacteria</taxon>
        <taxon>Ktedonobacterales</taxon>
        <taxon>Ktedonosporobacteraceae</taxon>
        <taxon>Ktedonosporobacter</taxon>
    </lineage>
</organism>
<dbReference type="GO" id="GO:0016121">
    <property type="term" value="P:carotene catabolic process"/>
    <property type="evidence" value="ECO:0007669"/>
    <property type="project" value="TreeGrafter"/>
</dbReference>
<dbReference type="Pfam" id="PF03055">
    <property type="entry name" value="RPE65"/>
    <property type="match status" value="1"/>
</dbReference>
<dbReference type="PANTHER" id="PTHR10543:SF24">
    <property type="entry name" value="CAROTENOID ISOMEROOXYGENASE"/>
    <property type="match status" value="1"/>
</dbReference>
<sequence>MSDTFASGYMALDKEITLDELPIEGTIPTWLSGSLLRNGPAKFEVGPDKFRHWFDGFAMLHRFSFQHGRVSYANKFLQSTNYKVSLQEGRIALGGFATDPCKAIFKGSMTEMIPNANVSINKVADEFVAMTEVPMAVKFDPHTLETLGVTAYEDQLSGHHGSAHPHYDFASRASISYITEFARESQFKVFSIEDGTYGRKLIGAYLVQEPAYIHSFGLSEHYIIIAEFPYRVNPLKLLARDKPFIENYEWRPQEGAYFVVMNRQDGSVLGRFKTEAFFTFHHINAFEQDGALFVDLSAYPSPAVVNDIYLEQLRGNPQQVDSASRSMLRRYRIPLDASAPVTYEVLSEYGIELPTINYKRCNTHEYGVAYGVGSSKEHPEAVSNLLLRVDVRRRLTKIWSQEDCYPGEPVLVEVPGAQEEDDGVILSVVLNARKGNSFLLILDAHTFDEIGRAEVPHHIPFGFHGQFFRNVQ</sequence>
<dbReference type="InterPro" id="IPR004294">
    <property type="entry name" value="Carotenoid_Oase"/>
</dbReference>
<dbReference type="GO" id="GO:0046872">
    <property type="term" value="F:metal ion binding"/>
    <property type="evidence" value="ECO:0007669"/>
    <property type="project" value="UniProtKB-KW"/>
</dbReference>
<evidence type="ECO:0000256" key="4">
    <source>
        <dbReference type="ARBA" id="ARBA00023004"/>
    </source>
</evidence>
<dbReference type="OrthoDB" id="6636843at2"/>